<evidence type="ECO:0000256" key="3">
    <source>
        <dbReference type="ARBA" id="ARBA00022898"/>
    </source>
</evidence>
<dbReference type="GO" id="GO:0030170">
    <property type="term" value="F:pyridoxal phosphate binding"/>
    <property type="evidence" value="ECO:0007669"/>
    <property type="project" value="InterPro"/>
</dbReference>
<proteinExistence type="inferred from homology"/>
<evidence type="ECO:0000256" key="4">
    <source>
        <dbReference type="ARBA" id="ARBA00023239"/>
    </source>
</evidence>
<dbReference type="Pfam" id="PF00291">
    <property type="entry name" value="PALP"/>
    <property type="match status" value="1"/>
</dbReference>
<dbReference type="GO" id="GO:0009097">
    <property type="term" value="P:isoleucine biosynthetic process"/>
    <property type="evidence" value="ECO:0007669"/>
    <property type="project" value="TreeGrafter"/>
</dbReference>
<comment type="similarity">
    <text evidence="2">Belongs to the serine/threonine dehydratase family.</text>
</comment>
<dbReference type="AlphaFoldDB" id="A0A1H4G9F7"/>
<dbReference type="Proteomes" id="UP000198703">
    <property type="component" value="Unassembled WGS sequence"/>
</dbReference>
<dbReference type="SUPFAM" id="SSF53686">
    <property type="entry name" value="Tryptophan synthase beta subunit-like PLP-dependent enzymes"/>
    <property type="match status" value="1"/>
</dbReference>
<dbReference type="FunFam" id="3.40.50.1100:FF:000005">
    <property type="entry name" value="Threonine dehydratase catabolic"/>
    <property type="match status" value="1"/>
</dbReference>
<accession>A0A1H4G9F7</accession>
<dbReference type="EMBL" id="FNQM01000044">
    <property type="protein sequence ID" value="SEB06194.1"/>
    <property type="molecule type" value="Genomic_DNA"/>
</dbReference>
<gene>
    <name evidence="6" type="ORF">SAMN05444370_14412</name>
</gene>
<dbReference type="GO" id="GO:0004794">
    <property type="term" value="F:threonine deaminase activity"/>
    <property type="evidence" value="ECO:0007669"/>
    <property type="project" value="TreeGrafter"/>
</dbReference>
<dbReference type="InterPro" id="IPR001926">
    <property type="entry name" value="TrpB-like_PALP"/>
</dbReference>
<dbReference type="GO" id="GO:0003941">
    <property type="term" value="F:L-serine ammonia-lyase activity"/>
    <property type="evidence" value="ECO:0007669"/>
    <property type="project" value="TreeGrafter"/>
</dbReference>
<dbReference type="PANTHER" id="PTHR48078">
    <property type="entry name" value="THREONINE DEHYDRATASE, MITOCHONDRIAL-RELATED"/>
    <property type="match status" value="1"/>
</dbReference>
<dbReference type="InterPro" id="IPR036052">
    <property type="entry name" value="TrpB-like_PALP_sf"/>
</dbReference>
<keyword evidence="4 6" id="KW-0456">Lyase</keyword>
<name>A0A1H4G9F7_9RHOB</name>
<dbReference type="GO" id="GO:0006565">
    <property type="term" value="P:L-serine catabolic process"/>
    <property type="evidence" value="ECO:0007669"/>
    <property type="project" value="TreeGrafter"/>
</dbReference>
<evidence type="ECO:0000313" key="7">
    <source>
        <dbReference type="Proteomes" id="UP000198703"/>
    </source>
</evidence>
<dbReference type="GO" id="GO:0006567">
    <property type="term" value="P:L-threonine catabolic process"/>
    <property type="evidence" value="ECO:0007669"/>
    <property type="project" value="TreeGrafter"/>
</dbReference>
<evidence type="ECO:0000256" key="1">
    <source>
        <dbReference type="ARBA" id="ARBA00001933"/>
    </source>
</evidence>
<dbReference type="PANTHER" id="PTHR48078:SF6">
    <property type="entry name" value="L-THREONINE DEHYDRATASE CATABOLIC TDCB"/>
    <property type="match status" value="1"/>
</dbReference>
<evidence type="ECO:0000313" key="6">
    <source>
        <dbReference type="EMBL" id="SEB06194.1"/>
    </source>
</evidence>
<organism evidence="6 7">
    <name type="scientific">Rubrimonas cliftonensis</name>
    <dbReference type="NCBI Taxonomy" id="89524"/>
    <lineage>
        <taxon>Bacteria</taxon>
        <taxon>Pseudomonadati</taxon>
        <taxon>Pseudomonadota</taxon>
        <taxon>Alphaproteobacteria</taxon>
        <taxon>Rhodobacterales</taxon>
        <taxon>Paracoccaceae</taxon>
        <taxon>Rubrimonas</taxon>
    </lineage>
</organism>
<dbReference type="OrthoDB" id="9811476at2"/>
<reference evidence="6 7" key="1">
    <citation type="submission" date="2016-10" db="EMBL/GenBank/DDBJ databases">
        <authorList>
            <person name="de Groot N.N."/>
        </authorList>
    </citation>
    <scope>NUCLEOTIDE SEQUENCE [LARGE SCALE GENOMIC DNA]</scope>
    <source>
        <strain evidence="6 7">DSM 15345</strain>
    </source>
</reference>
<dbReference type="RefSeq" id="WP_093256841.1">
    <property type="nucleotide sequence ID" value="NZ_FNQM01000044.1"/>
</dbReference>
<dbReference type="Gene3D" id="3.40.50.1100">
    <property type="match status" value="2"/>
</dbReference>
<evidence type="ECO:0000259" key="5">
    <source>
        <dbReference type="Pfam" id="PF00291"/>
    </source>
</evidence>
<keyword evidence="7" id="KW-1185">Reference proteome</keyword>
<dbReference type="InterPro" id="IPR000634">
    <property type="entry name" value="Ser/Thr_deHydtase_PyrdxlP-BS"/>
</dbReference>
<protein>
    <submittedName>
        <fullName evidence="6">L-threonine ammonia-lyase</fullName>
    </submittedName>
</protein>
<keyword evidence="3" id="KW-0663">Pyridoxal phosphate</keyword>
<dbReference type="CDD" id="cd01562">
    <property type="entry name" value="Thr-dehyd"/>
    <property type="match status" value="1"/>
</dbReference>
<sequence>MIADEAARAWTAPDIDAIRAAAARLAGVATRTPLLESDLLNARAGRRVLVKAECLQRTGSFKFRGAWSRLSALDPAALARGVIAFSSGNHAQGVALAARLLGCPCVVVMPADAPKLKRDNTAALGAEVVLYDRAGGEDREAVAQKRIAAGGLTLVRPYDDPFVMAGQGTCGLEIAEQARAAGVAEADVLVCCGGGGLTSGVALALEAEAPGLRARPVEPEGFDDMARSLAAGRPESNRPGATSICDAIVTPCPGELTFPVIRRLCGPGIAVSDAAALAAMATAFLRLKLVLEPGGAVALAGALERLDGGSDAPVIVLASGGNVDPGMFARALAQGEG</sequence>
<dbReference type="PROSITE" id="PS00165">
    <property type="entry name" value="DEHYDRATASE_SER_THR"/>
    <property type="match status" value="1"/>
</dbReference>
<dbReference type="InterPro" id="IPR050147">
    <property type="entry name" value="Ser/Thr_Dehydratase"/>
</dbReference>
<dbReference type="STRING" id="89524.SAMN05444370_14412"/>
<feature type="domain" description="Tryptophan synthase beta chain-like PALP" evidence="5">
    <location>
        <begin position="30"/>
        <end position="320"/>
    </location>
</feature>
<comment type="cofactor">
    <cofactor evidence="1">
        <name>pyridoxal 5'-phosphate</name>
        <dbReference type="ChEBI" id="CHEBI:597326"/>
    </cofactor>
</comment>
<evidence type="ECO:0000256" key="2">
    <source>
        <dbReference type="ARBA" id="ARBA00010869"/>
    </source>
</evidence>